<reference evidence="1 2" key="1">
    <citation type="submission" date="2019-03" db="EMBL/GenBank/DDBJ databases">
        <title>Systems level insights into methane cycling in arid and semi-arid ecosystems.</title>
        <authorList>
            <person name="Kalyuzhnaya M."/>
        </authorList>
    </citation>
    <scope>NUCLEOTIDE SEQUENCE [LARGE SCALE GENOMIC DNA]</scope>
    <source>
        <strain evidence="1 2">S-1</strain>
    </source>
</reference>
<organism evidence="1 2">
    <name type="scientific">Methylomonas methanica</name>
    <dbReference type="NCBI Taxonomy" id="421"/>
    <lineage>
        <taxon>Bacteria</taxon>
        <taxon>Pseudomonadati</taxon>
        <taxon>Pseudomonadota</taxon>
        <taxon>Gammaproteobacteria</taxon>
        <taxon>Methylococcales</taxon>
        <taxon>Methylococcaceae</taxon>
        <taxon>Methylomonas</taxon>
    </lineage>
</organism>
<sequence>MCLGIYNVPFRVLSASGDSALKQSIYRSFSFCNRSQSALMIMTLASSGAISVPQAASNSLSGLCNPNAFRIATPRQKWNSISSFSSTLATDWRSVLFMTSISRSTASSTLRGGCNISRLSADQISVKLTFLVAWRLLRLCCHGFVTGFSTEFVDNAECRFELLGNRPTRVIDYLHEEL</sequence>
<dbReference type="Proteomes" id="UP000295649">
    <property type="component" value="Unassembled WGS sequence"/>
</dbReference>
<dbReference type="EMBL" id="SMCN01000001">
    <property type="protein sequence ID" value="TCV88554.1"/>
    <property type="molecule type" value="Genomic_DNA"/>
</dbReference>
<protein>
    <submittedName>
        <fullName evidence="1">Uncharacterized protein</fullName>
    </submittedName>
</protein>
<proteinExistence type="predicted"/>
<evidence type="ECO:0000313" key="2">
    <source>
        <dbReference type="Proteomes" id="UP000295649"/>
    </source>
</evidence>
<evidence type="ECO:0000313" key="1">
    <source>
        <dbReference type="EMBL" id="TCV88554.1"/>
    </source>
</evidence>
<comment type="caution">
    <text evidence="1">The sequence shown here is derived from an EMBL/GenBank/DDBJ whole genome shotgun (WGS) entry which is preliminary data.</text>
</comment>
<accession>A0ABY2CW85</accession>
<name>A0ABY2CW85_METMH</name>
<gene>
    <name evidence="1" type="ORF">EDE11_101344</name>
</gene>
<keyword evidence="2" id="KW-1185">Reference proteome</keyword>